<comment type="pathway">
    <text evidence="2">Glycan metabolism; cellulose degradation.</text>
</comment>
<dbReference type="HOGENOM" id="CLU_004542_2_3_1"/>
<evidence type="ECO:0000256" key="10">
    <source>
        <dbReference type="ARBA" id="ARBA00023326"/>
    </source>
</evidence>
<protein>
    <recommendedName>
        <fullName evidence="4">beta-glucosidase</fullName>
        <ecNumber evidence="4">3.2.1.21</ecNumber>
    </recommendedName>
</protein>
<dbReference type="Pfam" id="PF01915">
    <property type="entry name" value="Glyco_hydro_3_C"/>
    <property type="match status" value="1"/>
</dbReference>
<name>A0A0C3BQT7_SERVB</name>
<dbReference type="PANTHER" id="PTHR42715">
    <property type="entry name" value="BETA-GLUCOSIDASE"/>
    <property type="match status" value="1"/>
</dbReference>
<evidence type="ECO:0000259" key="12">
    <source>
        <dbReference type="SMART" id="SM01217"/>
    </source>
</evidence>
<dbReference type="InterPro" id="IPR050288">
    <property type="entry name" value="Cellulose_deg_GH3"/>
</dbReference>
<dbReference type="EMBL" id="KN824277">
    <property type="protein sequence ID" value="KIM33816.1"/>
    <property type="molecule type" value="Genomic_DNA"/>
</dbReference>
<dbReference type="Gene3D" id="3.20.20.300">
    <property type="entry name" value="Glycoside hydrolase, family 3, N-terminal domain"/>
    <property type="match status" value="1"/>
</dbReference>
<evidence type="ECO:0000256" key="6">
    <source>
        <dbReference type="ARBA" id="ARBA00023001"/>
    </source>
</evidence>
<reference evidence="14" key="2">
    <citation type="submission" date="2015-01" db="EMBL/GenBank/DDBJ databases">
        <title>Evolutionary Origins and Diversification of the Mycorrhizal Mutualists.</title>
        <authorList>
            <consortium name="DOE Joint Genome Institute"/>
            <consortium name="Mycorrhizal Genomics Consortium"/>
            <person name="Kohler A."/>
            <person name="Kuo A."/>
            <person name="Nagy L.G."/>
            <person name="Floudas D."/>
            <person name="Copeland A."/>
            <person name="Barry K.W."/>
            <person name="Cichocki N."/>
            <person name="Veneault-Fourrey C."/>
            <person name="LaButti K."/>
            <person name="Lindquist E.A."/>
            <person name="Lipzen A."/>
            <person name="Lundell T."/>
            <person name="Morin E."/>
            <person name="Murat C."/>
            <person name="Riley R."/>
            <person name="Ohm R."/>
            <person name="Sun H."/>
            <person name="Tunlid A."/>
            <person name="Henrissat B."/>
            <person name="Grigoriev I.V."/>
            <person name="Hibbett D.S."/>
            <person name="Martin F."/>
        </authorList>
    </citation>
    <scope>NUCLEOTIDE SEQUENCE [LARGE SCALE GENOMIC DNA]</scope>
    <source>
        <strain evidence="14">MAFF 305830</strain>
    </source>
</reference>
<keyword evidence="8" id="KW-0119">Carbohydrate metabolism</keyword>
<evidence type="ECO:0000256" key="5">
    <source>
        <dbReference type="ARBA" id="ARBA00022801"/>
    </source>
</evidence>
<evidence type="ECO:0000256" key="7">
    <source>
        <dbReference type="ARBA" id="ARBA00023180"/>
    </source>
</evidence>
<dbReference type="STRING" id="933852.A0A0C3BQT7"/>
<sequence>MQLFLLATAFSGLLFEQLSATPTPVTHYTKRNSGSDANSKWDAAYAKANAALASYNLTEKVTLATGAGWQVGPCVGNIPAIPAQGFPGLCLQDSPLGVRLSTESSAFPAAINVAATFNRDLMYKRAVAMGQEFRGKGVNVALGPMMNMMRAPTGGRAWEGWGGDPFLAGAGSEETVKGIQSQGVQACAKHWLNNEQEHYRDTSSSNVDDRTQHEIYAAPFLKAIRAGVASVMCAYNRVSNTYSCSNSDLLNGLLKTDLGFRGYVQSDWWATHATTDALAGLDMTMPGNKVYGNAPDSYFGEELVAAVQNGTIPESRVNDMATRILAAFYLTNQDEGFPATNLYSWNFTDPRNQHVNVQGDHASIIRQIDGASTVLLKNKGSLPLKKPRTMAIIGSDAGPNPDGPNACADRGCNTGTLAMGWGSGTAEFPYLVDPLSAITTHASADGTAITSSLSDSDLAAAASAASGKEVAIVFINSDSGEAYITVEGNAGDRNDLYAWHGGDALVQAVAAVNPNTIVVVHASGPVLMEAWIDHPNITAVLWPGLPGQESGNGLVDVLYGAVNPSGRLPYTIAKQRSDYPADVLYTSSDAIPQVDYTEGLYIDYRWFDKKNIAPRFEFGFGLSYTSFKYSALAVWPYALKGGPRASTDESLHQNIATVTFIIKNNGPLDGTEIPQLYLKFPDSANSPPQVLRGFDSVFLRKGQTKVVSFDISRYDISVWDTNKQKWVIPSGKFGVSIGASSRDERLSSSLVLF</sequence>
<accession>A0A0C3BQT7</accession>
<keyword evidence="11" id="KW-0732">Signal</keyword>
<dbReference type="Gene3D" id="3.40.50.1700">
    <property type="entry name" value="Glycoside hydrolase family 3 C-terminal domain"/>
    <property type="match status" value="1"/>
</dbReference>
<dbReference type="OrthoDB" id="416222at2759"/>
<reference evidence="13 14" key="1">
    <citation type="submission" date="2014-04" db="EMBL/GenBank/DDBJ databases">
        <authorList>
            <consortium name="DOE Joint Genome Institute"/>
            <person name="Kuo A."/>
            <person name="Zuccaro A."/>
            <person name="Kohler A."/>
            <person name="Nagy L.G."/>
            <person name="Floudas D."/>
            <person name="Copeland A."/>
            <person name="Barry K.W."/>
            <person name="Cichocki N."/>
            <person name="Veneault-Fourrey C."/>
            <person name="LaButti K."/>
            <person name="Lindquist E.A."/>
            <person name="Lipzen A."/>
            <person name="Lundell T."/>
            <person name="Morin E."/>
            <person name="Murat C."/>
            <person name="Sun H."/>
            <person name="Tunlid A."/>
            <person name="Henrissat B."/>
            <person name="Grigoriev I.V."/>
            <person name="Hibbett D.S."/>
            <person name="Martin F."/>
            <person name="Nordberg H.P."/>
            <person name="Cantor M.N."/>
            <person name="Hua S.X."/>
        </authorList>
    </citation>
    <scope>NUCLEOTIDE SEQUENCE [LARGE SCALE GENOMIC DNA]</scope>
    <source>
        <strain evidence="13 14">MAFF 305830</strain>
    </source>
</reference>
<dbReference type="Proteomes" id="UP000054097">
    <property type="component" value="Unassembled WGS sequence"/>
</dbReference>
<evidence type="ECO:0000256" key="1">
    <source>
        <dbReference type="ARBA" id="ARBA00000448"/>
    </source>
</evidence>
<keyword evidence="9" id="KW-0326">Glycosidase</keyword>
<dbReference type="FunFam" id="3.20.20.300:FF:000002">
    <property type="entry name" value="Probable beta-glucosidase"/>
    <property type="match status" value="1"/>
</dbReference>
<evidence type="ECO:0000256" key="3">
    <source>
        <dbReference type="ARBA" id="ARBA00005336"/>
    </source>
</evidence>
<dbReference type="GO" id="GO:0030245">
    <property type="term" value="P:cellulose catabolic process"/>
    <property type="evidence" value="ECO:0007669"/>
    <property type="project" value="UniProtKB-KW"/>
</dbReference>
<dbReference type="PRINTS" id="PR00133">
    <property type="entry name" value="GLHYDRLASE3"/>
</dbReference>
<dbReference type="PANTHER" id="PTHR42715:SF2">
    <property type="entry name" value="BETA-GLUCOSIDASE F-RELATED"/>
    <property type="match status" value="1"/>
</dbReference>
<dbReference type="FunFam" id="3.40.50.1700:FF:000003">
    <property type="entry name" value="Probable beta-glucosidase"/>
    <property type="match status" value="1"/>
</dbReference>
<dbReference type="Pfam" id="PF00933">
    <property type="entry name" value="Glyco_hydro_3"/>
    <property type="match status" value="1"/>
</dbReference>
<dbReference type="Gene3D" id="2.60.40.10">
    <property type="entry name" value="Immunoglobulins"/>
    <property type="match status" value="1"/>
</dbReference>
<evidence type="ECO:0000256" key="8">
    <source>
        <dbReference type="ARBA" id="ARBA00023277"/>
    </source>
</evidence>
<dbReference type="EC" id="3.2.1.21" evidence="4"/>
<keyword evidence="5 13" id="KW-0378">Hydrolase</keyword>
<keyword evidence="14" id="KW-1185">Reference proteome</keyword>
<evidence type="ECO:0000256" key="11">
    <source>
        <dbReference type="SAM" id="SignalP"/>
    </source>
</evidence>
<dbReference type="InterPro" id="IPR036881">
    <property type="entry name" value="Glyco_hydro_3_C_sf"/>
</dbReference>
<dbReference type="SUPFAM" id="SSF51445">
    <property type="entry name" value="(Trans)glycosidases"/>
    <property type="match status" value="1"/>
</dbReference>
<dbReference type="GO" id="GO:0008422">
    <property type="term" value="F:beta-glucosidase activity"/>
    <property type="evidence" value="ECO:0007669"/>
    <property type="project" value="UniProtKB-EC"/>
</dbReference>
<keyword evidence="6" id="KW-0136">Cellulose degradation</keyword>
<dbReference type="Pfam" id="PF14310">
    <property type="entry name" value="Fn3-like"/>
    <property type="match status" value="1"/>
</dbReference>
<dbReference type="InterPro" id="IPR036962">
    <property type="entry name" value="Glyco_hydro_3_N_sf"/>
</dbReference>
<dbReference type="InterPro" id="IPR001764">
    <property type="entry name" value="Glyco_hydro_3_N"/>
</dbReference>
<keyword evidence="7" id="KW-0325">Glycoprotein</keyword>
<comment type="catalytic activity">
    <reaction evidence="1">
        <text>Hydrolysis of terminal, non-reducing beta-D-glucosyl residues with release of beta-D-glucose.</text>
        <dbReference type="EC" id="3.2.1.21"/>
    </reaction>
</comment>
<proteinExistence type="inferred from homology"/>
<feature type="chain" id="PRO_5002161990" description="beta-glucosidase" evidence="11">
    <location>
        <begin position="21"/>
        <end position="753"/>
    </location>
</feature>
<evidence type="ECO:0000313" key="13">
    <source>
        <dbReference type="EMBL" id="KIM33816.1"/>
    </source>
</evidence>
<dbReference type="SUPFAM" id="SSF52279">
    <property type="entry name" value="Beta-D-glucan exohydrolase, C-terminal domain"/>
    <property type="match status" value="1"/>
</dbReference>
<evidence type="ECO:0000313" key="14">
    <source>
        <dbReference type="Proteomes" id="UP000054097"/>
    </source>
</evidence>
<dbReference type="AlphaFoldDB" id="A0A0C3BQT7"/>
<organism evidence="13 14">
    <name type="scientific">Serendipita vermifera MAFF 305830</name>
    <dbReference type="NCBI Taxonomy" id="933852"/>
    <lineage>
        <taxon>Eukaryota</taxon>
        <taxon>Fungi</taxon>
        <taxon>Dikarya</taxon>
        <taxon>Basidiomycota</taxon>
        <taxon>Agaricomycotina</taxon>
        <taxon>Agaricomycetes</taxon>
        <taxon>Sebacinales</taxon>
        <taxon>Serendipitaceae</taxon>
        <taxon>Serendipita</taxon>
    </lineage>
</organism>
<evidence type="ECO:0000256" key="4">
    <source>
        <dbReference type="ARBA" id="ARBA00012744"/>
    </source>
</evidence>
<evidence type="ECO:0000256" key="2">
    <source>
        <dbReference type="ARBA" id="ARBA00004987"/>
    </source>
</evidence>
<dbReference type="SMART" id="SM01217">
    <property type="entry name" value="Fn3_like"/>
    <property type="match status" value="1"/>
</dbReference>
<keyword evidence="10" id="KW-0624">Polysaccharide degradation</keyword>
<dbReference type="InterPro" id="IPR026891">
    <property type="entry name" value="Fn3-like"/>
</dbReference>
<dbReference type="InterPro" id="IPR002772">
    <property type="entry name" value="Glyco_hydro_3_C"/>
</dbReference>
<feature type="signal peptide" evidence="11">
    <location>
        <begin position="1"/>
        <end position="20"/>
    </location>
</feature>
<comment type="similarity">
    <text evidence="3">Belongs to the glycosyl hydrolase 3 family.</text>
</comment>
<gene>
    <name evidence="13" type="ORF">M408DRAFT_18815</name>
</gene>
<dbReference type="InterPro" id="IPR017853">
    <property type="entry name" value="GH"/>
</dbReference>
<feature type="domain" description="Fibronectin type III-like" evidence="12">
    <location>
        <begin position="672"/>
        <end position="741"/>
    </location>
</feature>
<dbReference type="InterPro" id="IPR013783">
    <property type="entry name" value="Ig-like_fold"/>
</dbReference>
<evidence type="ECO:0000256" key="9">
    <source>
        <dbReference type="ARBA" id="ARBA00023295"/>
    </source>
</evidence>